<dbReference type="PANTHER" id="PTHR47199">
    <property type="entry name" value="PHOTOSYSTEM II STABILITY/ASSEMBLY FACTOR HCF136, CHLOROPLASTIC"/>
    <property type="match status" value="1"/>
</dbReference>
<gene>
    <name evidence="1" type="ORF">V8G56_13985</name>
</gene>
<protein>
    <submittedName>
        <fullName evidence="1">Oxidoreductase</fullName>
    </submittedName>
</protein>
<dbReference type="InterPro" id="IPR002860">
    <property type="entry name" value="BNR_rpt"/>
</dbReference>
<keyword evidence="2" id="KW-1185">Reference proteome</keyword>
<organism evidence="1 2">
    <name type="scientific">Gaetbulibacter aquiaggeris</name>
    <dbReference type="NCBI Taxonomy" id="1735373"/>
    <lineage>
        <taxon>Bacteria</taxon>
        <taxon>Pseudomonadati</taxon>
        <taxon>Bacteroidota</taxon>
        <taxon>Flavobacteriia</taxon>
        <taxon>Flavobacteriales</taxon>
        <taxon>Flavobacteriaceae</taxon>
        <taxon>Gaetbulibacter</taxon>
    </lineage>
</organism>
<dbReference type="InterPro" id="IPR015943">
    <property type="entry name" value="WD40/YVTN_repeat-like_dom_sf"/>
</dbReference>
<accession>A0ABW7MVN8</accession>
<proteinExistence type="predicted"/>
<dbReference type="Pfam" id="PF02012">
    <property type="entry name" value="BNR"/>
    <property type="match status" value="1"/>
</dbReference>
<dbReference type="PROSITE" id="PS51257">
    <property type="entry name" value="PROKAR_LIPOPROTEIN"/>
    <property type="match status" value="1"/>
</dbReference>
<dbReference type="SUPFAM" id="SSF110296">
    <property type="entry name" value="Oligoxyloglucan reducing end-specific cellobiohydrolase"/>
    <property type="match status" value="1"/>
</dbReference>
<evidence type="ECO:0000313" key="1">
    <source>
        <dbReference type="EMBL" id="MFH6769858.1"/>
    </source>
</evidence>
<dbReference type="Proteomes" id="UP001610104">
    <property type="component" value="Unassembled WGS sequence"/>
</dbReference>
<dbReference type="EMBL" id="JBAWKC010000005">
    <property type="protein sequence ID" value="MFH6769858.1"/>
    <property type="molecule type" value="Genomic_DNA"/>
</dbReference>
<dbReference type="RefSeq" id="WP_395439082.1">
    <property type="nucleotide sequence ID" value="NZ_JBAWKC010000005.1"/>
</dbReference>
<comment type="caution">
    <text evidence="1">The sequence shown here is derived from an EMBL/GenBank/DDBJ whole genome shotgun (WGS) entry which is preliminary data.</text>
</comment>
<reference evidence="1 2" key="1">
    <citation type="submission" date="2024-02" db="EMBL/GenBank/DDBJ databases">
        <title>A Gaetbulibacter species isolated from tidal flats and genomic insights of their niches.</title>
        <authorList>
            <person name="Ye Y."/>
        </authorList>
    </citation>
    <scope>NUCLEOTIDE SEQUENCE [LARGE SCALE GENOMIC DNA]</scope>
    <source>
        <strain evidence="1 2">KEM-8</strain>
    </source>
</reference>
<evidence type="ECO:0000313" key="2">
    <source>
        <dbReference type="Proteomes" id="UP001610104"/>
    </source>
</evidence>
<name>A0ABW7MVN8_9FLAO</name>
<dbReference type="PANTHER" id="PTHR47199:SF2">
    <property type="entry name" value="PHOTOSYSTEM II STABILITY_ASSEMBLY FACTOR HCF136, CHLOROPLASTIC"/>
    <property type="match status" value="1"/>
</dbReference>
<dbReference type="CDD" id="cd15482">
    <property type="entry name" value="Sialidase_non-viral"/>
    <property type="match status" value="1"/>
</dbReference>
<dbReference type="Gene3D" id="2.130.10.10">
    <property type="entry name" value="YVTN repeat-like/Quinoprotein amine dehydrogenase"/>
    <property type="match status" value="1"/>
</dbReference>
<sequence length="350" mass="39026">MRQFCLTFFIILTFFSCEKKEAFIPRDLSSVEIETLYSDTLLSVRAIEILNDKSLAFAANNGVFGLYNPDKDSWVTSKQEFDTLNLHFRAVAHTSSDFFMLSIESPALLYKTGDTGKMQLVYKEDHQKSFYDAMRFWNDQEGIAIGDPTENCLSIIITRDGGKTWKKISCSDLPKANEGEAAFAASNSNIAIIGEETWIATGGKSSRVLYSPNKGKTWQVYNTPIIQGLPTTGLYSIDFYDALNGFAIGGDYTNPDNNKENKIITNDGGKTWQVVAQNDNPGYRSCVQYIPNGEGKELVAIGFKGIDFSNDGGYHWKHLSDDGFYTLRFLNDSVAYAAGSGRISKLLFKE</sequence>